<dbReference type="InterPro" id="IPR016035">
    <property type="entry name" value="Acyl_Trfase/lysoPLipase"/>
</dbReference>
<accession>A0A5B2VHP0</accession>
<feature type="active site" description="Proton acceptor" evidence="4">
    <location>
        <position position="212"/>
    </location>
</feature>
<dbReference type="PANTHER" id="PTHR14226:SF57">
    <property type="entry name" value="BLR7027 PROTEIN"/>
    <property type="match status" value="1"/>
</dbReference>
<keyword evidence="7" id="KW-1185">Reference proteome</keyword>
<organism evidence="6 7">
    <name type="scientific">Salinarimonas soli</name>
    <dbReference type="NCBI Taxonomy" id="1638099"/>
    <lineage>
        <taxon>Bacteria</taxon>
        <taxon>Pseudomonadati</taxon>
        <taxon>Pseudomonadota</taxon>
        <taxon>Alphaproteobacteria</taxon>
        <taxon>Hyphomicrobiales</taxon>
        <taxon>Salinarimonadaceae</taxon>
        <taxon>Salinarimonas</taxon>
    </lineage>
</organism>
<proteinExistence type="predicted"/>
<dbReference type="RefSeq" id="WP_149816256.1">
    <property type="nucleotide sequence ID" value="NZ_VUOA01000015.1"/>
</dbReference>
<dbReference type="GO" id="GO:0016042">
    <property type="term" value="P:lipid catabolic process"/>
    <property type="evidence" value="ECO:0007669"/>
    <property type="project" value="UniProtKB-UniRule"/>
</dbReference>
<dbReference type="EMBL" id="VUOA01000015">
    <property type="protein sequence ID" value="KAA2238128.1"/>
    <property type="molecule type" value="Genomic_DNA"/>
</dbReference>
<sequence>MIAHDLPRPRRSRGAEPDVALVLSGGNALGAYLAGAYEVLHDRGIRPSRIVGASAGALTAALIAGNAPEDRLPRLRQFWAEATQHTATSPTQMLKPRQVYNGLHAVLALLWGRPTIYRHRIPGLWSALPWVPNDLSLFDHAPLRATLERLVDFRRLNEGETRIVVGCIDVESGEEVYFDNRRDTITADHLLASTAIMPAFPPVEIDGRLLCDAGYTINLPLDPIFAAEPEGDLTCIAVDLFALPAPRPASLDAVLERANDLIFASASRRAISALRREYGLRQELRPDGPAVTLLHIAYQAGPDELAAKSFDFSPSSIRDRWDAGLRDMAAGLSRLDHAPADGGRFVYLPPEPHAAMALPGTEPAPVG</sequence>
<evidence type="ECO:0000256" key="1">
    <source>
        <dbReference type="ARBA" id="ARBA00022801"/>
    </source>
</evidence>
<dbReference type="SUPFAM" id="SSF52151">
    <property type="entry name" value="FabD/lysophospholipase-like"/>
    <property type="match status" value="1"/>
</dbReference>
<dbReference type="PROSITE" id="PS51635">
    <property type="entry name" value="PNPLA"/>
    <property type="match status" value="1"/>
</dbReference>
<evidence type="ECO:0000313" key="6">
    <source>
        <dbReference type="EMBL" id="KAA2238128.1"/>
    </source>
</evidence>
<comment type="caution">
    <text evidence="4">Lacks conserved residue(s) required for the propagation of feature annotation.</text>
</comment>
<evidence type="ECO:0000313" key="7">
    <source>
        <dbReference type="Proteomes" id="UP000323142"/>
    </source>
</evidence>
<keyword evidence="3 4" id="KW-0443">Lipid metabolism</keyword>
<dbReference type="Pfam" id="PF01734">
    <property type="entry name" value="Patatin"/>
    <property type="match status" value="1"/>
</dbReference>
<dbReference type="Pfam" id="PF12536">
    <property type="entry name" value="DUF3734"/>
    <property type="match status" value="1"/>
</dbReference>
<evidence type="ECO:0000256" key="4">
    <source>
        <dbReference type="PROSITE-ProRule" id="PRU01161"/>
    </source>
</evidence>
<dbReference type="InterPro" id="IPR002641">
    <property type="entry name" value="PNPLA_dom"/>
</dbReference>
<name>A0A5B2VHP0_9HYPH</name>
<evidence type="ECO:0000259" key="5">
    <source>
        <dbReference type="PROSITE" id="PS51635"/>
    </source>
</evidence>
<protein>
    <submittedName>
        <fullName evidence="6">Patatin-like phospholipase family protein</fullName>
    </submittedName>
</protein>
<dbReference type="Proteomes" id="UP000323142">
    <property type="component" value="Unassembled WGS sequence"/>
</dbReference>
<dbReference type="AlphaFoldDB" id="A0A5B2VHP0"/>
<reference evidence="6 7" key="2">
    <citation type="submission" date="2019-09" db="EMBL/GenBank/DDBJ databases">
        <authorList>
            <person name="Jin C."/>
        </authorList>
    </citation>
    <scope>NUCLEOTIDE SEQUENCE [LARGE SCALE GENOMIC DNA]</scope>
    <source>
        <strain evidence="6 7">BN140002</strain>
    </source>
</reference>
<dbReference type="Gene3D" id="3.40.1090.10">
    <property type="entry name" value="Cytosolic phospholipase A2 catalytic domain"/>
    <property type="match status" value="2"/>
</dbReference>
<evidence type="ECO:0000256" key="3">
    <source>
        <dbReference type="ARBA" id="ARBA00023098"/>
    </source>
</evidence>
<gene>
    <name evidence="6" type="ORF">F0L46_06545</name>
</gene>
<dbReference type="InterPro" id="IPR021095">
    <property type="entry name" value="DUF3734"/>
</dbReference>
<dbReference type="OrthoDB" id="9807112at2"/>
<reference evidence="6 7" key="1">
    <citation type="submission" date="2019-09" db="EMBL/GenBank/DDBJ databases">
        <title>Salinarimonas rosea gen. nov., sp. nov., a new member of the a-2 subgroup of the Proteobacteria.</title>
        <authorList>
            <person name="Liu J."/>
        </authorList>
    </citation>
    <scope>NUCLEOTIDE SEQUENCE [LARGE SCALE GENOMIC DNA]</scope>
    <source>
        <strain evidence="6 7">BN140002</strain>
    </source>
</reference>
<keyword evidence="2 4" id="KW-0442">Lipid degradation</keyword>
<dbReference type="PANTHER" id="PTHR14226">
    <property type="entry name" value="NEUROPATHY TARGET ESTERASE/SWISS CHEESE D.MELANOGASTER"/>
    <property type="match status" value="1"/>
</dbReference>
<dbReference type="GO" id="GO:0016787">
    <property type="term" value="F:hydrolase activity"/>
    <property type="evidence" value="ECO:0007669"/>
    <property type="project" value="UniProtKB-UniRule"/>
</dbReference>
<feature type="domain" description="PNPLA" evidence="5">
    <location>
        <begin position="21"/>
        <end position="225"/>
    </location>
</feature>
<evidence type="ECO:0000256" key="2">
    <source>
        <dbReference type="ARBA" id="ARBA00022963"/>
    </source>
</evidence>
<comment type="caution">
    <text evidence="6">The sequence shown here is derived from an EMBL/GenBank/DDBJ whole genome shotgun (WGS) entry which is preliminary data.</text>
</comment>
<feature type="active site" description="Nucleophile" evidence="4">
    <location>
        <position position="54"/>
    </location>
</feature>
<keyword evidence="1 4" id="KW-0378">Hydrolase</keyword>
<feature type="short sequence motif" description="GXSXG" evidence="4">
    <location>
        <begin position="52"/>
        <end position="56"/>
    </location>
</feature>
<dbReference type="InterPro" id="IPR050301">
    <property type="entry name" value="NTE"/>
</dbReference>